<keyword evidence="2" id="KW-1185">Reference proteome</keyword>
<reference evidence="2" key="1">
    <citation type="journal article" date="2019" name="Int. J. Syst. Evol. Microbiol.">
        <title>The Global Catalogue of Microorganisms (GCM) 10K type strain sequencing project: providing services to taxonomists for standard genome sequencing and annotation.</title>
        <authorList>
            <consortium name="The Broad Institute Genomics Platform"/>
            <consortium name="The Broad Institute Genome Sequencing Center for Infectious Disease"/>
            <person name="Wu L."/>
            <person name="Ma J."/>
        </authorList>
    </citation>
    <scope>NUCLEOTIDE SEQUENCE [LARGE SCALE GENOMIC DNA]</scope>
    <source>
        <strain evidence="2">CCM 7132</strain>
    </source>
</reference>
<evidence type="ECO:0000313" key="1">
    <source>
        <dbReference type="EMBL" id="GGC23876.1"/>
    </source>
</evidence>
<protein>
    <submittedName>
        <fullName evidence="1">Uncharacterized protein</fullName>
    </submittedName>
</protein>
<sequence>MVINGNFLVPGEKYLMKIWTGLSSEVFKKTEEVTFVGYIFDGLPVLGKSFAMKDLVPGKNQKAYMLALDGQYIVIGAPVHNGIWATDEGDRVTFSTLASN</sequence>
<evidence type="ECO:0000313" key="2">
    <source>
        <dbReference type="Proteomes" id="UP000637769"/>
    </source>
</evidence>
<name>A0ABQ1LHN3_9PROT</name>
<dbReference type="EMBL" id="BMCH01000001">
    <property type="protein sequence ID" value="GGC23876.1"/>
    <property type="molecule type" value="Genomic_DNA"/>
</dbReference>
<gene>
    <name evidence="1" type="ORF">GCM10007207_06400</name>
</gene>
<dbReference type="Proteomes" id="UP000637769">
    <property type="component" value="Unassembled WGS sequence"/>
</dbReference>
<organism evidence="1 2">
    <name type="scientific">Asaia siamensis</name>
    <dbReference type="NCBI Taxonomy" id="110479"/>
    <lineage>
        <taxon>Bacteria</taxon>
        <taxon>Pseudomonadati</taxon>
        <taxon>Pseudomonadota</taxon>
        <taxon>Alphaproteobacteria</taxon>
        <taxon>Acetobacterales</taxon>
        <taxon>Acetobacteraceae</taxon>
        <taxon>Asaia</taxon>
    </lineage>
</organism>
<comment type="caution">
    <text evidence="1">The sequence shown here is derived from an EMBL/GenBank/DDBJ whole genome shotgun (WGS) entry which is preliminary data.</text>
</comment>
<accession>A0ABQ1LHN3</accession>
<proteinExistence type="predicted"/>